<sequence length="95" mass="10656">MEPDQSSPIVARRERQIRHATADWTETEAEDDITEDEEDEDNANNVTEEVDEEDAQDDGDEDGGEDEEDTPLLPIFSAAHLGEHSAWRIFERGGG</sequence>
<gene>
    <name evidence="2" type="ORF">M7I_3856</name>
</gene>
<name>H0EML7_GLAL7</name>
<dbReference type="EMBL" id="AGUE01000092">
    <property type="protein sequence ID" value="EHL00225.1"/>
    <property type="molecule type" value="Genomic_DNA"/>
</dbReference>
<feature type="region of interest" description="Disordered" evidence="1">
    <location>
        <begin position="1"/>
        <end position="73"/>
    </location>
</feature>
<comment type="caution">
    <text evidence="2">The sequence shown here is derived from an EMBL/GenBank/DDBJ whole genome shotgun (WGS) entry which is preliminary data.</text>
</comment>
<dbReference type="Proteomes" id="UP000005446">
    <property type="component" value="Unassembled WGS sequence"/>
</dbReference>
<protein>
    <submittedName>
        <fullName evidence="2">Uncharacterized protein</fullName>
    </submittedName>
</protein>
<accession>H0EML7</accession>
<evidence type="ECO:0000313" key="3">
    <source>
        <dbReference type="Proteomes" id="UP000005446"/>
    </source>
</evidence>
<keyword evidence="3" id="KW-1185">Reference proteome</keyword>
<proteinExistence type="predicted"/>
<feature type="compositionally biased region" description="Acidic residues" evidence="1">
    <location>
        <begin position="25"/>
        <end position="70"/>
    </location>
</feature>
<dbReference type="HOGENOM" id="CLU_2372977_0_0_1"/>
<reference evidence="2 3" key="1">
    <citation type="journal article" date="2012" name="Eukaryot. Cell">
        <title>Genome sequence of the fungus Glarea lozoyensis: the first genome sequence of a species from the Helotiaceae family.</title>
        <authorList>
            <person name="Youssar L."/>
            <person name="Gruening B.A."/>
            <person name="Erxleben A."/>
            <person name="Guenther S."/>
            <person name="Huettel W."/>
        </authorList>
    </citation>
    <scope>NUCLEOTIDE SEQUENCE [LARGE SCALE GENOMIC DNA]</scope>
    <source>
        <strain evidence="3">ATCC 74030 / MF5533</strain>
    </source>
</reference>
<evidence type="ECO:0000313" key="2">
    <source>
        <dbReference type="EMBL" id="EHL00225.1"/>
    </source>
</evidence>
<dbReference type="AlphaFoldDB" id="H0EML7"/>
<evidence type="ECO:0000256" key="1">
    <source>
        <dbReference type="SAM" id="MobiDB-lite"/>
    </source>
</evidence>
<organism evidence="2 3">
    <name type="scientific">Glarea lozoyensis (strain ATCC 74030 / MF5533)</name>
    <dbReference type="NCBI Taxonomy" id="1104152"/>
    <lineage>
        <taxon>Eukaryota</taxon>
        <taxon>Fungi</taxon>
        <taxon>Dikarya</taxon>
        <taxon>Ascomycota</taxon>
        <taxon>Pezizomycotina</taxon>
        <taxon>Leotiomycetes</taxon>
        <taxon>Helotiales</taxon>
        <taxon>Helotiaceae</taxon>
        <taxon>Glarea</taxon>
    </lineage>
</organism>
<dbReference type="InParanoid" id="H0EML7"/>